<keyword evidence="3" id="KW-1185">Reference proteome</keyword>
<reference evidence="2 3" key="1">
    <citation type="submission" date="2021-03" db="EMBL/GenBank/DDBJ databases">
        <title>Complete Genome Sequences of Two Lysobacter Strains Isolated from Sea Water (Lysobacter caseinilyticus) and Soil (Lysobacter helvus) in South Korea.</title>
        <authorList>
            <person name="Watanabe Y."/>
            <person name="Arakawa K."/>
        </authorList>
    </citation>
    <scope>NUCLEOTIDE SEQUENCE [LARGE SCALE GENOMIC DNA]</scope>
    <source>
        <strain evidence="2 3">KVB24</strain>
    </source>
</reference>
<dbReference type="EMBL" id="AP024545">
    <property type="protein sequence ID" value="BCT92497.1"/>
    <property type="molecule type" value="Genomic_DNA"/>
</dbReference>
<feature type="transmembrane region" description="Helical" evidence="1">
    <location>
        <begin position="12"/>
        <end position="30"/>
    </location>
</feature>
<feature type="transmembrane region" description="Helical" evidence="1">
    <location>
        <begin position="100"/>
        <end position="121"/>
    </location>
</feature>
<proteinExistence type="predicted"/>
<organism evidence="2 3">
    <name type="scientific">Noviluteimonas caseinilytica</name>
    <dbReference type="NCBI Taxonomy" id="2675101"/>
    <lineage>
        <taxon>Bacteria</taxon>
        <taxon>Pseudomonadati</taxon>
        <taxon>Pseudomonadota</taxon>
        <taxon>Gammaproteobacteria</taxon>
        <taxon>Lysobacterales</taxon>
        <taxon>Lysobacteraceae</taxon>
        <taxon>Noviluteimonas</taxon>
    </lineage>
</organism>
<feature type="transmembrane region" description="Helical" evidence="1">
    <location>
        <begin position="185"/>
        <end position="202"/>
    </location>
</feature>
<feature type="transmembrane region" description="Helical" evidence="1">
    <location>
        <begin position="66"/>
        <end position="88"/>
    </location>
</feature>
<dbReference type="Proteomes" id="UP000681317">
    <property type="component" value="Chromosome"/>
</dbReference>
<keyword evidence="1" id="KW-1133">Transmembrane helix</keyword>
<keyword evidence="1" id="KW-0812">Transmembrane</keyword>
<gene>
    <name evidence="2" type="ORF">LYSCAS_15210</name>
</gene>
<accession>A0ABM7Q577</accession>
<evidence type="ECO:0000313" key="3">
    <source>
        <dbReference type="Proteomes" id="UP000681317"/>
    </source>
</evidence>
<evidence type="ECO:0000256" key="1">
    <source>
        <dbReference type="SAM" id="Phobius"/>
    </source>
</evidence>
<name>A0ABM7Q577_9GAMM</name>
<dbReference type="RefSeq" id="WP_213437320.1">
    <property type="nucleotide sequence ID" value="NZ_AP024545.1"/>
</dbReference>
<feature type="transmembrane region" description="Helical" evidence="1">
    <location>
        <begin position="214"/>
        <end position="235"/>
    </location>
</feature>
<keyword evidence="1" id="KW-0472">Membrane</keyword>
<protein>
    <submittedName>
        <fullName evidence="2">Phosphoesterase</fullName>
    </submittedName>
</protein>
<feature type="transmembrane region" description="Helical" evidence="1">
    <location>
        <begin position="159"/>
        <end position="178"/>
    </location>
</feature>
<evidence type="ECO:0000313" key="2">
    <source>
        <dbReference type="EMBL" id="BCT92497.1"/>
    </source>
</evidence>
<sequence>MKPSPRFPARFYALQTACLAVAAIALLWIFHATRLDLALAAPYYDAQTRVFPWRHDWVMTDFLHRYMKYVLIGAGLATWAVALATLRARDGFFATHRRRWWCVALAFVVVPTCIWVLQRFYGPMHCPWDVDAFGGHAPYQDLWTTITSPRADVALGRCIPAAFVTSGSWAMAFALLWWPERKRASVAWWLGLFAASLAWGWIQQFRGAHFLSQTLWSLWITWAIVLVLHAATGAWREGAGRSDPR</sequence>